<dbReference type="PANTHER" id="PTHR33269">
    <property type="entry name" value="NADH-UBIQUINONE OXIDOREDUCTASE CHAIN 6"/>
    <property type="match status" value="1"/>
</dbReference>
<evidence type="ECO:0000256" key="5">
    <source>
        <dbReference type="ARBA" id="ARBA00022692"/>
    </source>
</evidence>
<feature type="transmembrane region" description="Helical" evidence="13">
    <location>
        <begin position="29"/>
        <end position="49"/>
    </location>
</feature>
<feature type="transmembrane region" description="Helical" evidence="13">
    <location>
        <begin position="136"/>
        <end position="158"/>
    </location>
</feature>
<keyword evidence="6 13" id="KW-0874">Quinone</keyword>
<keyword evidence="4 13" id="KW-1003">Cell membrane</keyword>
<evidence type="ECO:0000256" key="3">
    <source>
        <dbReference type="ARBA" id="ARBA00019907"/>
    </source>
</evidence>
<sequence>MDYLFYLCGLVAVLATIFVIKDRNPIHALLYLIISFLSVSGVFFSLGAYFAGALEIIVYAGAILVLFVFVIMMLNLGHTREKQVIDWGRPSLFLGPGLFSLFLCGILIYVISSIGENRIICSIIDGKQVGIKLFSSYLVIVELVSMLLLSGLIVAYHIGRELDIDTDTVRRECLLSLVKPNQE</sequence>
<comment type="similarity">
    <text evidence="2 13">Belongs to the complex I subunit 6 family.</text>
</comment>
<evidence type="ECO:0000256" key="10">
    <source>
        <dbReference type="ARBA" id="ARBA00023136"/>
    </source>
</evidence>
<comment type="subunit">
    <text evidence="11">Composed of 13 different subunits. Subunits NuoA, H, J, K, L, M, N constitute the membrane sector of the complex.</text>
</comment>
<evidence type="ECO:0000256" key="7">
    <source>
        <dbReference type="ARBA" id="ARBA00022967"/>
    </source>
</evidence>
<proteinExistence type="inferred from homology"/>
<dbReference type="NCBIfam" id="NF005162">
    <property type="entry name" value="PRK06638.1-1"/>
    <property type="match status" value="1"/>
</dbReference>
<dbReference type="PANTHER" id="PTHR33269:SF17">
    <property type="entry name" value="NADH-UBIQUINONE OXIDOREDUCTASE CHAIN 6"/>
    <property type="match status" value="1"/>
</dbReference>
<protein>
    <recommendedName>
        <fullName evidence="3 13">NADH-quinone oxidoreductase subunit J</fullName>
        <ecNumber evidence="13">7.1.1.-</ecNumber>
    </recommendedName>
</protein>
<accession>A0A451CYG9</accession>
<dbReference type="GO" id="GO:0048038">
    <property type="term" value="F:quinone binding"/>
    <property type="evidence" value="ECO:0007669"/>
    <property type="project" value="UniProtKB-UniRule"/>
</dbReference>
<reference evidence="14 15" key="1">
    <citation type="submission" date="2019-02" db="EMBL/GenBank/DDBJ databases">
        <authorList>
            <person name="Manzano-Marin A."/>
            <person name="Manzano-Marin A."/>
        </authorList>
    </citation>
    <scope>NUCLEOTIDE SEQUENCE [LARGE SCALE GENOMIC DNA]</scope>
    <source>
        <strain evidence="14 15">ErCicurtihirsuta</strain>
    </source>
</reference>
<keyword evidence="8 13" id="KW-1133">Transmembrane helix</keyword>
<evidence type="ECO:0000256" key="4">
    <source>
        <dbReference type="ARBA" id="ARBA00022475"/>
    </source>
</evidence>
<comment type="function">
    <text evidence="13">NDH-1 shuttles electrons from NADH, via FMN and iron-sulfur (Fe-S) centers, to quinones in the respiratory chain. Couples the redox reaction to proton translocation (for every two electrons transferred, four hydrogen ions are translocated across the cytoplasmic membrane), and thus conserves the redox energy in a proton gradient.</text>
</comment>
<dbReference type="EMBL" id="LR217698">
    <property type="protein sequence ID" value="VFP78442.1"/>
    <property type="molecule type" value="Genomic_DNA"/>
</dbReference>
<dbReference type="InterPro" id="IPR001457">
    <property type="entry name" value="NADH_UbQ/plastoQ_OxRdtase_su6"/>
</dbReference>
<keyword evidence="9 13" id="KW-0520">NAD</keyword>
<comment type="caution">
    <text evidence="13">Lacks conserved residue(s) required for the propagation of feature annotation.</text>
</comment>
<dbReference type="GO" id="GO:0016491">
    <property type="term" value="F:oxidoreductase activity"/>
    <property type="evidence" value="ECO:0007669"/>
    <property type="project" value="UniProtKB-KW"/>
</dbReference>
<evidence type="ECO:0000256" key="13">
    <source>
        <dbReference type="RuleBase" id="RU004429"/>
    </source>
</evidence>
<keyword evidence="5 13" id="KW-0812">Transmembrane</keyword>
<dbReference type="GO" id="GO:0008137">
    <property type="term" value="F:NADH dehydrogenase (ubiquinone) activity"/>
    <property type="evidence" value="ECO:0007669"/>
    <property type="project" value="UniProtKB-UniRule"/>
</dbReference>
<evidence type="ECO:0000256" key="9">
    <source>
        <dbReference type="ARBA" id="ARBA00023027"/>
    </source>
</evidence>
<keyword evidence="14" id="KW-0560">Oxidoreductase</keyword>
<evidence type="ECO:0000256" key="8">
    <source>
        <dbReference type="ARBA" id="ARBA00022989"/>
    </source>
</evidence>
<dbReference type="RefSeq" id="WP_157991784.1">
    <property type="nucleotide sequence ID" value="NZ_LR217698.1"/>
</dbReference>
<comment type="catalytic activity">
    <reaction evidence="12 13">
        <text>a quinone + NADH + 5 H(+)(in) = a quinol + NAD(+) + 4 H(+)(out)</text>
        <dbReference type="Rhea" id="RHEA:57888"/>
        <dbReference type="ChEBI" id="CHEBI:15378"/>
        <dbReference type="ChEBI" id="CHEBI:24646"/>
        <dbReference type="ChEBI" id="CHEBI:57540"/>
        <dbReference type="ChEBI" id="CHEBI:57945"/>
        <dbReference type="ChEBI" id="CHEBI:132124"/>
    </reaction>
</comment>
<keyword evidence="7" id="KW-1278">Translocase</keyword>
<feature type="transmembrane region" description="Helical" evidence="13">
    <location>
        <begin position="97"/>
        <end position="115"/>
    </location>
</feature>
<dbReference type="EC" id="7.1.1.-" evidence="13"/>
<dbReference type="Gene3D" id="1.20.120.1200">
    <property type="entry name" value="NADH-ubiquinone/plastoquinone oxidoreductase chain 6, subunit NuoJ"/>
    <property type="match status" value="1"/>
</dbReference>
<evidence type="ECO:0000256" key="2">
    <source>
        <dbReference type="ARBA" id="ARBA00005698"/>
    </source>
</evidence>
<dbReference type="Pfam" id="PF00499">
    <property type="entry name" value="Oxidored_q3"/>
    <property type="match status" value="1"/>
</dbReference>
<evidence type="ECO:0000313" key="15">
    <source>
        <dbReference type="Proteomes" id="UP000294364"/>
    </source>
</evidence>
<evidence type="ECO:0000256" key="12">
    <source>
        <dbReference type="ARBA" id="ARBA00047712"/>
    </source>
</evidence>
<keyword evidence="10 13" id="KW-0472">Membrane</keyword>
<dbReference type="InterPro" id="IPR042106">
    <property type="entry name" value="Nuo/plastoQ_OxRdtase_6_NuoJ"/>
</dbReference>
<dbReference type="GO" id="GO:0005886">
    <property type="term" value="C:plasma membrane"/>
    <property type="evidence" value="ECO:0007669"/>
    <property type="project" value="UniProtKB-SubCell"/>
</dbReference>
<name>A0A451CYG9_9GAMM</name>
<dbReference type="Proteomes" id="UP000294364">
    <property type="component" value="Chromosome"/>
</dbReference>
<evidence type="ECO:0000313" key="14">
    <source>
        <dbReference type="EMBL" id="VFP78442.1"/>
    </source>
</evidence>
<dbReference type="FunFam" id="1.20.120.1200:FF:000001">
    <property type="entry name" value="NADH-quinone oxidoreductase subunit J"/>
    <property type="match status" value="1"/>
</dbReference>
<gene>
    <name evidence="14" type="primary">nuoJ</name>
    <name evidence="14" type="ORF">ERCICURT3053_065</name>
</gene>
<dbReference type="AlphaFoldDB" id="A0A451CYG9"/>
<comment type="subcellular location">
    <subcellularLocation>
        <location evidence="1 13">Cell membrane</location>
        <topology evidence="1 13">Multi-pass membrane protein</topology>
    </subcellularLocation>
</comment>
<dbReference type="OrthoDB" id="9790848at2"/>
<evidence type="ECO:0000256" key="1">
    <source>
        <dbReference type="ARBA" id="ARBA00004651"/>
    </source>
</evidence>
<feature type="transmembrane region" description="Helical" evidence="13">
    <location>
        <begin position="56"/>
        <end position="77"/>
    </location>
</feature>
<evidence type="ECO:0000256" key="11">
    <source>
        <dbReference type="ARBA" id="ARBA00025811"/>
    </source>
</evidence>
<evidence type="ECO:0000256" key="6">
    <source>
        <dbReference type="ARBA" id="ARBA00022719"/>
    </source>
</evidence>
<organism evidence="14 15">
    <name type="scientific">Candidatus Erwinia haradaeae</name>
    <dbReference type="NCBI Taxonomy" id="1922217"/>
    <lineage>
        <taxon>Bacteria</taxon>
        <taxon>Pseudomonadati</taxon>
        <taxon>Pseudomonadota</taxon>
        <taxon>Gammaproteobacteria</taxon>
        <taxon>Enterobacterales</taxon>
        <taxon>Erwiniaceae</taxon>
        <taxon>Erwinia</taxon>
    </lineage>
</organism>